<evidence type="ECO:0000313" key="1">
    <source>
        <dbReference type="EMBL" id="GAG39200.1"/>
    </source>
</evidence>
<dbReference type="EMBL" id="BARS01042078">
    <property type="protein sequence ID" value="GAG39200.1"/>
    <property type="molecule type" value="Genomic_DNA"/>
</dbReference>
<protein>
    <submittedName>
        <fullName evidence="1">Uncharacterized protein</fullName>
    </submittedName>
</protein>
<dbReference type="AlphaFoldDB" id="X0X825"/>
<gene>
    <name evidence="1" type="ORF">S01H1_63894</name>
</gene>
<comment type="caution">
    <text evidence="1">The sequence shown here is derived from an EMBL/GenBank/DDBJ whole genome shotgun (WGS) entry which is preliminary data.</text>
</comment>
<proteinExistence type="predicted"/>
<accession>X0X825</accession>
<feature type="non-terminal residue" evidence="1">
    <location>
        <position position="1"/>
    </location>
</feature>
<reference evidence="1" key="1">
    <citation type="journal article" date="2014" name="Front. Microbiol.">
        <title>High frequency of phylogenetically diverse reductive dehalogenase-homologous genes in deep subseafloor sedimentary metagenomes.</title>
        <authorList>
            <person name="Kawai M."/>
            <person name="Futagami T."/>
            <person name="Toyoda A."/>
            <person name="Takaki Y."/>
            <person name="Nishi S."/>
            <person name="Hori S."/>
            <person name="Arai W."/>
            <person name="Tsubouchi T."/>
            <person name="Morono Y."/>
            <person name="Uchiyama I."/>
            <person name="Ito T."/>
            <person name="Fujiyama A."/>
            <person name="Inagaki F."/>
            <person name="Takami H."/>
        </authorList>
    </citation>
    <scope>NUCLEOTIDE SEQUENCE</scope>
    <source>
        <strain evidence="1">Expedition CK06-06</strain>
    </source>
</reference>
<name>X0X825_9ZZZZ</name>
<organism evidence="1">
    <name type="scientific">marine sediment metagenome</name>
    <dbReference type="NCBI Taxonomy" id="412755"/>
    <lineage>
        <taxon>unclassified sequences</taxon>
        <taxon>metagenomes</taxon>
        <taxon>ecological metagenomes</taxon>
    </lineage>
</organism>
<sequence>IATRFQPGHVTNNRKPRGKAKLSGQFVADLTHEWRNRGMQALADLDGKSLVNACIAILPKDVLVTMDASDKVAWVINAQPLSTLEWQAEHGLLVDDSQDAPLDSGECTVRPSK</sequence>